<dbReference type="EMBL" id="BAAANC010000003">
    <property type="protein sequence ID" value="GAA1548762.1"/>
    <property type="molecule type" value="Genomic_DNA"/>
</dbReference>
<feature type="active site" description="Charge relay system" evidence="8">
    <location>
        <position position="436"/>
    </location>
</feature>
<dbReference type="PROSITE" id="PS00138">
    <property type="entry name" value="SUBTILASE_SER"/>
    <property type="match status" value="1"/>
</dbReference>
<name>A0ABP4MRP8_9ACTN</name>
<evidence type="ECO:0000259" key="13">
    <source>
        <dbReference type="Pfam" id="PF02225"/>
    </source>
</evidence>
<evidence type="ECO:0000313" key="14">
    <source>
        <dbReference type="EMBL" id="GAA1548762.1"/>
    </source>
</evidence>
<dbReference type="InterPro" id="IPR036852">
    <property type="entry name" value="Peptidase_S8/S53_dom_sf"/>
</dbReference>
<dbReference type="InterPro" id="IPR000209">
    <property type="entry name" value="Peptidase_S8/S53_dom"/>
</dbReference>
<keyword evidence="3" id="KW-0964">Secreted</keyword>
<protein>
    <submittedName>
        <fullName evidence="14">S8 family serine peptidase</fullName>
    </submittedName>
</protein>
<evidence type="ECO:0000256" key="11">
    <source>
        <dbReference type="SAM" id="SignalP"/>
    </source>
</evidence>
<evidence type="ECO:0000256" key="8">
    <source>
        <dbReference type="PROSITE-ProRule" id="PRU01240"/>
    </source>
</evidence>
<keyword evidence="2" id="KW-0134">Cell wall</keyword>
<evidence type="ECO:0000256" key="3">
    <source>
        <dbReference type="ARBA" id="ARBA00022525"/>
    </source>
</evidence>
<dbReference type="SUPFAM" id="SSF52025">
    <property type="entry name" value="PA domain"/>
    <property type="match status" value="1"/>
</dbReference>
<evidence type="ECO:0000256" key="10">
    <source>
        <dbReference type="SAM" id="MobiDB-lite"/>
    </source>
</evidence>
<gene>
    <name evidence="14" type="ORF">GCM10009741_60800</name>
</gene>
<keyword evidence="4 8" id="KW-0645">Protease</keyword>
<dbReference type="Gene3D" id="3.40.50.200">
    <property type="entry name" value="Peptidase S8/S53 domain"/>
    <property type="match status" value="1"/>
</dbReference>
<dbReference type="PANTHER" id="PTHR43806:SF65">
    <property type="entry name" value="SERINE PROTEASE APRX"/>
    <property type="match status" value="1"/>
</dbReference>
<dbReference type="Pfam" id="PF00082">
    <property type="entry name" value="Peptidase_S8"/>
    <property type="match status" value="1"/>
</dbReference>
<sequence length="1229" mass="127837">MPLAALLLIAGVAVPAQAGAEPPPPTAGTPAAAAPVELTLITGDKVSVVRGPGRAVSVESVARAPRATGSVRVTVEAGDTYVLPDEAMQYVATGRLDKQLFNISELVAQGYDDARTKELPLIVTGSATAAAKARAALPGLSVAKDLPSVGGAAVRAQRSDAFWSAVTAASPNARRVEPAAPAFAAGIEKIWLDGQAKALLADTTAQIGAPAVWETGAVGTGVRVAVLDSGVDTTHPDLAPRIVATRSFVTGEDVVDRNGHGTHTASTVAGTGAASDGKERGVAPGADLVIGKVLGDSGSGPISGIIAGMEWAARTEHAKVINMSLGTAAWHTQDDPLSQAVNQLSAETGALFVIAAGNSGNTPYAVSAPGTADAALTVGAVDTSDQLAGFSSVGPRMLDDGLKPDLTAPGVDVLAARSQQMNDGSEGFYRSDSGTSMAAPHVAGAAVLLAGQHPDWTGAQLKDALMSTTALTPAYTPYEAGSGRLDVAAASLRGQIVATGSVNAGLVRSGSTPKPINRQITYRNTTDRAITLQVSTTGAFTLAARQVTVPARGTSTVGVTADPRGLQPGQYAAQVIARSSFGTVHTAVGLSVEPNKHDLTVHLKDQAGKPISGEVEITGADGRSTVFWVPDGKLTTRWAPGIYTLVSTLDVQGRHGPRSLGLAVLTAPEVNLNGDRDVVLDASRIREVKVATPLPTAVSTSRIDLFRSFTSAPDPNDAQALHEILMPPPAYDSLWALPTKTAVKQGSFVFTTRIRAEQTPLKITYGGRTLDDALLVQPGSAAFRDGKSRVTAVFAGTGTPAEYAGLSARGKAVVVRSSADVATVDQAAAAHAAGAAMLLVVNDLNGRKSDWYGDPDGRSAGPVPTASLTLDDGEALIARIKTSRTELGVEAHPVPKYLYDLADYHQGKVPDDPSAATGPGSLARIENDFAPSLGQPVMESREDSPSYEHWPAAYPYAGFGMTRVPRFPRKAAVGHRTDWVSAGVKWQQYASIDGWSTFTDVVGYQPRSVQNERWFGPLVRPRMLEFEVPHRVGNAMGGMIAGFGDGGSAHSGDSMMSRSFALYQGDRLLMQNGPRPDFGVGELAPEKLPYRLVVDTVGNAGLTPYSTATHTEWAFTSGEAENKALPLAQLDYTLDVDAAGRAKRTSAFAVKPAVLGAGGPEDAVTSVALEVSYDNGTTWQRQNLKQEKGIWQTTLHAPGRAEFVSIRATAKQRNGGSITQTVTRAFGLR</sequence>
<feature type="region of interest" description="Disordered" evidence="10">
    <location>
        <begin position="254"/>
        <end position="278"/>
    </location>
</feature>
<reference evidence="15" key="1">
    <citation type="journal article" date="2019" name="Int. J. Syst. Evol. Microbiol.">
        <title>The Global Catalogue of Microorganisms (GCM) 10K type strain sequencing project: providing services to taxonomists for standard genome sequencing and annotation.</title>
        <authorList>
            <consortium name="The Broad Institute Genomics Platform"/>
            <consortium name="The Broad Institute Genome Sequencing Center for Infectious Disease"/>
            <person name="Wu L."/>
            <person name="Ma J."/>
        </authorList>
    </citation>
    <scope>NUCLEOTIDE SEQUENCE [LARGE SCALE GENOMIC DNA]</scope>
    <source>
        <strain evidence="15">JCM 14303</strain>
    </source>
</reference>
<dbReference type="Gene3D" id="3.50.30.30">
    <property type="match status" value="1"/>
</dbReference>
<evidence type="ECO:0000256" key="1">
    <source>
        <dbReference type="ARBA" id="ARBA00011073"/>
    </source>
</evidence>
<evidence type="ECO:0000259" key="12">
    <source>
        <dbReference type="Pfam" id="PF00082"/>
    </source>
</evidence>
<keyword evidence="15" id="KW-1185">Reference proteome</keyword>
<dbReference type="PANTHER" id="PTHR43806">
    <property type="entry name" value="PEPTIDASE S8"/>
    <property type="match status" value="1"/>
</dbReference>
<dbReference type="InterPro" id="IPR003137">
    <property type="entry name" value="PA_domain"/>
</dbReference>
<feature type="signal peptide" evidence="11">
    <location>
        <begin position="1"/>
        <end position="18"/>
    </location>
</feature>
<dbReference type="InterPro" id="IPR046450">
    <property type="entry name" value="PA_dom_sf"/>
</dbReference>
<evidence type="ECO:0000256" key="6">
    <source>
        <dbReference type="ARBA" id="ARBA00022801"/>
    </source>
</evidence>
<evidence type="ECO:0000256" key="7">
    <source>
        <dbReference type="ARBA" id="ARBA00022825"/>
    </source>
</evidence>
<dbReference type="PROSITE" id="PS51892">
    <property type="entry name" value="SUBTILASE"/>
    <property type="match status" value="1"/>
</dbReference>
<feature type="compositionally biased region" description="Low complexity" evidence="10">
    <location>
        <begin position="261"/>
        <end position="275"/>
    </location>
</feature>
<keyword evidence="7 8" id="KW-0720">Serine protease</keyword>
<evidence type="ECO:0000256" key="5">
    <source>
        <dbReference type="ARBA" id="ARBA00022729"/>
    </source>
</evidence>
<evidence type="ECO:0000313" key="15">
    <source>
        <dbReference type="Proteomes" id="UP001500363"/>
    </source>
</evidence>
<accession>A0ABP4MRP8</accession>
<organism evidence="14 15">
    <name type="scientific">Kribbella lupini</name>
    <dbReference type="NCBI Taxonomy" id="291602"/>
    <lineage>
        <taxon>Bacteria</taxon>
        <taxon>Bacillati</taxon>
        <taxon>Actinomycetota</taxon>
        <taxon>Actinomycetes</taxon>
        <taxon>Propionibacteriales</taxon>
        <taxon>Kribbellaceae</taxon>
        <taxon>Kribbella</taxon>
    </lineage>
</organism>
<dbReference type="InterPro" id="IPR017296">
    <property type="entry name" value="Peptidase_S8A_SAM-P45"/>
</dbReference>
<keyword evidence="5 11" id="KW-0732">Signal</keyword>
<proteinExistence type="inferred from homology"/>
<evidence type="ECO:0000256" key="9">
    <source>
        <dbReference type="RuleBase" id="RU003355"/>
    </source>
</evidence>
<feature type="domain" description="PA" evidence="13">
    <location>
        <begin position="800"/>
        <end position="876"/>
    </location>
</feature>
<feature type="domain" description="Peptidase S8/S53" evidence="12">
    <location>
        <begin position="219"/>
        <end position="481"/>
    </location>
</feature>
<dbReference type="InterPro" id="IPR023827">
    <property type="entry name" value="Peptidase_S8_Asp-AS"/>
</dbReference>
<dbReference type="PRINTS" id="PR00723">
    <property type="entry name" value="SUBTILISIN"/>
</dbReference>
<feature type="active site" description="Charge relay system" evidence="8">
    <location>
        <position position="260"/>
    </location>
</feature>
<dbReference type="Proteomes" id="UP001500363">
    <property type="component" value="Unassembled WGS sequence"/>
</dbReference>
<dbReference type="PROSITE" id="PS00136">
    <property type="entry name" value="SUBTILASE_ASP"/>
    <property type="match status" value="1"/>
</dbReference>
<dbReference type="PIRSF" id="PIRSF037852">
    <property type="entry name" value="Subtilisin_rel_SAV5721"/>
    <property type="match status" value="1"/>
</dbReference>
<dbReference type="SUPFAM" id="SSF52743">
    <property type="entry name" value="Subtilisin-like"/>
    <property type="match status" value="1"/>
</dbReference>
<feature type="chain" id="PRO_5046177925" evidence="11">
    <location>
        <begin position="19"/>
        <end position="1229"/>
    </location>
</feature>
<evidence type="ECO:0000256" key="2">
    <source>
        <dbReference type="ARBA" id="ARBA00022512"/>
    </source>
</evidence>
<comment type="caution">
    <text evidence="14">The sequence shown here is derived from an EMBL/GenBank/DDBJ whole genome shotgun (WGS) entry which is preliminary data.</text>
</comment>
<dbReference type="InterPro" id="IPR050131">
    <property type="entry name" value="Peptidase_S8_subtilisin-like"/>
</dbReference>
<comment type="similarity">
    <text evidence="1 8 9">Belongs to the peptidase S8 family.</text>
</comment>
<evidence type="ECO:0000256" key="4">
    <source>
        <dbReference type="ARBA" id="ARBA00022670"/>
    </source>
</evidence>
<dbReference type="Pfam" id="PF02225">
    <property type="entry name" value="PA"/>
    <property type="match status" value="1"/>
</dbReference>
<feature type="active site" description="Charge relay system" evidence="8">
    <location>
        <position position="228"/>
    </location>
</feature>
<dbReference type="InterPro" id="IPR023828">
    <property type="entry name" value="Peptidase_S8_Ser-AS"/>
</dbReference>
<dbReference type="InterPro" id="IPR015500">
    <property type="entry name" value="Peptidase_S8_subtilisin-rel"/>
</dbReference>
<keyword evidence="6 8" id="KW-0378">Hydrolase</keyword>